<accession>A0ABP0MGN6</accession>
<dbReference type="InterPro" id="IPR016162">
    <property type="entry name" value="Ald_DH_N"/>
</dbReference>
<dbReference type="EMBL" id="CAXAMN010016891">
    <property type="protein sequence ID" value="CAK9049310.1"/>
    <property type="molecule type" value="Genomic_DNA"/>
</dbReference>
<comment type="caution">
    <text evidence="8">The sequence shown here is derived from an EMBL/GenBank/DDBJ whole genome shotgun (WGS) entry which is preliminary data.</text>
</comment>
<dbReference type="Gene3D" id="3.60.130.10">
    <property type="entry name" value="Clavaminate synthase-like"/>
    <property type="match status" value="1"/>
</dbReference>
<gene>
    <name evidence="8" type="ORF">CCMP2556_LOCUS25254</name>
</gene>
<sequence length="1396" mass="152952">MCEVMLVKGGPSLFSGSVRPAAVSAAALSAVLLSGRVARVARVARRPRGLKAQAAAASLILDDGWDDEPEANEQVPLSKRAPLLIDGRIIIPPKSFRVTSPATGSLVGVAPDASADMIEAAVTAAHRAAPGWAQLRHTERASVLMSCADTLRSNLEALATLQTNESGRPISETRIEVMVAAATFENAARFLDINQEKVISEDEEKKVVVRRTPLGVVAVIAPWNAPIVLGWKPTATALACGNAVVLKPAPQTPLTTLRIGELLRPILPRGVLNVVVGSDAVSLRPGEILTNHDLVRKVVFTGSTAIGSKVMEACANNFKRVLLELGGNDPAIVREDADIEKTAEGLFKGAFFNNGQTCCAAKRIYVQEKIYDAFVEAFCKRARMAVLGNGLSATTELGPLASAVQLKHVTELVEDARRKGGRVLCGGGATAGPPGDVSSNTGLFYLPTIVVDVAEGTRIVDEEQFGPVVPVMPYKDDEEAILRANSTKYGLGASIWSENLEKANEIANRLKAGTVWVNKHCEFIRNAPFGGIDSSGIGRAGDLGDQDLSQYTEIRTLCLAKVPPKLPPAIASLKRCPEVHLEERARSMLQRLFRRIRPTEWHQLEQGAEEAMRVFPFQPLELRSALESLKDPSGPPAVILRGLPLESLSSQDRIESEAAEQGSEAEKSLKKLILQELSELAENFDASNQRAKALAQAEMVNIAKVWRAQRAVDDCRGMKEVANARLELWRDALETAVAKRKDATHRDEVQNSSRAEEAARVQLAELQAAAQEAQQLAVECRKKEKEAFLASFECDSFLAAAETAIEEAQQDLVSKREADLQAVQEALQKATERLQELQSRKDEKTQDFMPMVHDHHFPRGAGGQQFRALLGFNEPDIHHQAAMSPWHAAAIWPEVERVARNYGVQTLVSHLAEEDERFLKACKDCRIDAVAIHSYWRTFQTFAMEAEQIERTTNQELLNSEEQSGRAGAAAIAAARALLEIVPFKDPSLTVPKHTEAPDIYSATRTGLDRALEKVWRKRMQRFNALELAVALARVNFGRDAYNGHRTDESRQREMAEAAPKKEIGTTLCTELHEEQRPSSPDVEEAPEAKGSEAKPKKNDSDFKVPTVALKNSVPSPMGTIDHDQHMRVRRYGEVILDLRDMPRFEAEGQEEAVNAFKRSLERWKEDFNLRSGDMIVINNKRAAHRWLQHAKVRVAHGSRGTTYGEVGKKHVNQIFVPSLTQPGVSPEHNFQALEPDGKGDWGDARDASGRRWRKVVDVRSCPIATEARTGELLPVMKKYMAKQLGIFIPAGPVIDSKGLAVQTGSGAPRERPKKTYEEVHGKMPGGPVIDEEGLAVQSTGEPLIRATSSKRIALSKFNILGFRRHQALNAALPAERAKVSICDALYMPSISGVPY</sequence>
<feature type="coiled-coil region" evidence="4">
    <location>
        <begin position="756"/>
        <end position="847"/>
    </location>
</feature>
<dbReference type="InterPro" id="IPR015590">
    <property type="entry name" value="Aldehyde_DH_dom"/>
</dbReference>
<dbReference type="Gene3D" id="3.40.309.10">
    <property type="entry name" value="Aldehyde Dehydrogenase, Chain A, domain 2"/>
    <property type="match status" value="1"/>
</dbReference>
<name>A0ABP0MGN6_9DINO</name>
<dbReference type="PROSITE" id="PS00070">
    <property type="entry name" value="ALDEHYDE_DEHYDR_CYS"/>
    <property type="match status" value="1"/>
</dbReference>
<dbReference type="SUPFAM" id="SSF51445">
    <property type="entry name" value="(Trans)glycosidases"/>
    <property type="match status" value="1"/>
</dbReference>
<dbReference type="InterPro" id="IPR016161">
    <property type="entry name" value="Ald_DH/histidinol_DH"/>
</dbReference>
<feature type="region of interest" description="Disordered" evidence="5">
    <location>
        <begin position="1042"/>
        <end position="1104"/>
    </location>
</feature>
<proteinExistence type="inferred from homology"/>
<feature type="compositionally biased region" description="Basic and acidic residues" evidence="5">
    <location>
        <begin position="1042"/>
        <end position="1064"/>
    </location>
</feature>
<dbReference type="InterPro" id="IPR016163">
    <property type="entry name" value="Ald_DH_C"/>
</dbReference>
<dbReference type="Pfam" id="PF11790">
    <property type="entry name" value="Glyco_hydro_cc"/>
    <property type="match status" value="1"/>
</dbReference>
<dbReference type="InterPro" id="IPR024655">
    <property type="entry name" value="Asl1_glyco_hydro_catalytic"/>
</dbReference>
<evidence type="ECO:0000256" key="2">
    <source>
        <dbReference type="PROSITE-ProRule" id="PRU10007"/>
    </source>
</evidence>
<protein>
    <recommendedName>
        <fullName evidence="10">Aldehyde dehydrogenase</fullName>
    </recommendedName>
</protein>
<dbReference type="InterPro" id="IPR016160">
    <property type="entry name" value="Ald_DH_CS_CYS"/>
</dbReference>
<evidence type="ECO:0000256" key="4">
    <source>
        <dbReference type="SAM" id="Coils"/>
    </source>
</evidence>
<keyword evidence="1 3" id="KW-0560">Oxidoreductase</keyword>
<dbReference type="InterPro" id="IPR042098">
    <property type="entry name" value="TauD-like_sf"/>
</dbReference>
<dbReference type="Pfam" id="PF00171">
    <property type="entry name" value="Aldedh"/>
    <property type="match status" value="1"/>
</dbReference>
<dbReference type="Proteomes" id="UP001642484">
    <property type="component" value="Unassembled WGS sequence"/>
</dbReference>
<evidence type="ECO:0000256" key="5">
    <source>
        <dbReference type="SAM" id="MobiDB-lite"/>
    </source>
</evidence>
<dbReference type="PROSITE" id="PS00687">
    <property type="entry name" value="ALDEHYDE_DEHYDR_GLU"/>
    <property type="match status" value="1"/>
</dbReference>
<evidence type="ECO:0000313" key="9">
    <source>
        <dbReference type="Proteomes" id="UP001642484"/>
    </source>
</evidence>
<dbReference type="InterPro" id="IPR029510">
    <property type="entry name" value="Ald_DH_CS_GLU"/>
</dbReference>
<feature type="domain" description="Asl1-like glycosyl hydrolase catalytic" evidence="7">
    <location>
        <begin position="844"/>
        <end position="956"/>
    </location>
</feature>
<feature type="domain" description="Aldehyde dehydrogenase" evidence="6">
    <location>
        <begin position="94"/>
        <end position="556"/>
    </location>
</feature>
<reference evidence="8 9" key="1">
    <citation type="submission" date="2024-02" db="EMBL/GenBank/DDBJ databases">
        <authorList>
            <person name="Chen Y."/>
            <person name="Shah S."/>
            <person name="Dougan E. K."/>
            <person name="Thang M."/>
            <person name="Chan C."/>
        </authorList>
    </citation>
    <scope>NUCLEOTIDE SEQUENCE [LARGE SCALE GENOMIC DNA]</scope>
</reference>
<dbReference type="Gene3D" id="3.40.605.10">
    <property type="entry name" value="Aldehyde Dehydrogenase, Chain A, domain 1"/>
    <property type="match status" value="1"/>
</dbReference>
<comment type="similarity">
    <text evidence="3">Belongs to the aldehyde dehydrogenase family.</text>
</comment>
<dbReference type="InterPro" id="IPR017853">
    <property type="entry name" value="GH"/>
</dbReference>
<evidence type="ECO:0008006" key="10">
    <source>
        <dbReference type="Google" id="ProtNLM"/>
    </source>
</evidence>
<feature type="active site" evidence="2">
    <location>
        <position position="324"/>
    </location>
</feature>
<evidence type="ECO:0000259" key="7">
    <source>
        <dbReference type="Pfam" id="PF11790"/>
    </source>
</evidence>
<keyword evidence="4" id="KW-0175">Coiled coil</keyword>
<dbReference type="SUPFAM" id="SSF53720">
    <property type="entry name" value="ALDH-like"/>
    <property type="match status" value="1"/>
</dbReference>
<evidence type="ECO:0000259" key="6">
    <source>
        <dbReference type="Pfam" id="PF00171"/>
    </source>
</evidence>
<evidence type="ECO:0000256" key="3">
    <source>
        <dbReference type="RuleBase" id="RU003345"/>
    </source>
</evidence>
<organism evidence="8 9">
    <name type="scientific">Durusdinium trenchii</name>
    <dbReference type="NCBI Taxonomy" id="1381693"/>
    <lineage>
        <taxon>Eukaryota</taxon>
        <taxon>Sar</taxon>
        <taxon>Alveolata</taxon>
        <taxon>Dinophyceae</taxon>
        <taxon>Suessiales</taxon>
        <taxon>Symbiodiniaceae</taxon>
        <taxon>Durusdinium</taxon>
    </lineage>
</organism>
<dbReference type="PANTHER" id="PTHR11699">
    <property type="entry name" value="ALDEHYDE DEHYDROGENASE-RELATED"/>
    <property type="match status" value="1"/>
</dbReference>
<evidence type="ECO:0000313" key="8">
    <source>
        <dbReference type="EMBL" id="CAK9049310.1"/>
    </source>
</evidence>
<feature type="compositionally biased region" description="Basic and acidic residues" evidence="5">
    <location>
        <begin position="1087"/>
        <end position="1103"/>
    </location>
</feature>
<evidence type="ECO:0000256" key="1">
    <source>
        <dbReference type="ARBA" id="ARBA00023002"/>
    </source>
</evidence>
<keyword evidence="9" id="KW-1185">Reference proteome</keyword>